<evidence type="ECO:0000256" key="2">
    <source>
        <dbReference type="ARBA" id="ARBA00022723"/>
    </source>
</evidence>
<evidence type="ECO:0000256" key="1">
    <source>
        <dbReference type="ARBA" id="ARBA00022679"/>
    </source>
</evidence>
<evidence type="ECO:0000313" key="5">
    <source>
        <dbReference type="Proteomes" id="UP001444661"/>
    </source>
</evidence>
<dbReference type="SFLD" id="SFLDS00005">
    <property type="entry name" value="Isoprenoid_Synthase_Type_I"/>
    <property type="match status" value="1"/>
</dbReference>
<dbReference type="PANTHER" id="PTHR12001:SF72">
    <property type="entry name" value="THIJ_PFPI FAMILY PROTEIN (AFU_ORTHOLOGUE AFUA_3G01210)-RELATED"/>
    <property type="match status" value="1"/>
</dbReference>
<dbReference type="InterPro" id="IPR000092">
    <property type="entry name" value="Polyprenyl_synt"/>
</dbReference>
<dbReference type="Pfam" id="PF19086">
    <property type="entry name" value="Terpene_syn_C_2"/>
    <property type="match status" value="1"/>
</dbReference>
<gene>
    <name evidence="4" type="ORF">PG993_012846</name>
</gene>
<evidence type="ECO:0000256" key="3">
    <source>
        <dbReference type="ARBA" id="ARBA00022842"/>
    </source>
</evidence>
<keyword evidence="2" id="KW-0479">Metal-binding</keyword>
<comment type="caution">
    <text evidence="4">The sequence shown here is derived from an EMBL/GenBank/DDBJ whole genome shotgun (WGS) entry which is preliminary data.</text>
</comment>
<name>A0ABR1RVY2_9PEZI</name>
<keyword evidence="5" id="KW-1185">Reference proteome</keyword>
<dbReference type="Gene3D" id="1.10.600.10">
    <property type="entry name" value="Farnesyl Diphosphate Synthase"/>
    <property type="match status" value="2"/>
</dbReference>
<reference evidence="4 5" key="1">
    <citation type="submission" date="2023-01" db="EMBL/GenBank/DDBJ databases">
        <title>Analysis of 21 Apiospora genomes using comparative genomics revels a genus with tremendous synthesis potential of carbohydrate active enzymes and secondary metabolites.</title>
        <authorList>
            <person name="Sorensen T."/>
        </authorList>
    </citation>
    <scope>NUCLEOTIDE SEQUENCE [LARGE SCALE GENOMIC DNA]</scope>
    <source>
        <strain evidence="4 5">CBS 33761</strain>
    </source>
</reference>
<dbReference type="PANTHER" id="PTHR12001">
    <property type="entry name" value="GERANYLGERANYL PYROPHOSPHATE SYNTHASE"/>
    <property type="match status" value="1"/>
</dbReference>
<dbReference type="Pfam" id="PF00348">
    <property type="entry name" value="polyprenyl_synt"/>
    <property type="match status" value="1"/>
</dbReference>
<dbReference type="EMBL" id="JAQQWK010000012">
    <property type="protein sequence ID" value="KAK8022079.1"/>
    <property type="molecule type" value="Genomic_DNA"/>
</dbReference>
<protein>
    <submittedName>
        <fullName evidence="4">Polyprenyl synthetase</fullName>
    </submittedName>
</protein>
<dbReference type="InterPro" id="IPR008949">
    <property type="entry name" value="Isoprenoid_synthase_dom_sf"/>
</dbReference>
<accession>A0ABR1RVY2</accession>
<proteinExistence type="predicted"/>
<keyword evidence="3" id="KW-0460">Magnesium</keyword>
<organism evidence="4 5">
    <name type="scientific">Apiospora rasikravindrae</name>
    <dbReference type="NCBI Taxonomy" id="990691"/>
    <lineage>
        <taxon>Eukaryota</taxon>
        <taxon>Fungi</taxon>
        <taxon>Dikarya</taxon>
        <taxon>Ascomycota</taxon>
        <taxon>Pezizomycotina</taxon>
        <taxon>Sordariomycetes</taxon>
        <taxon>Xylariomycetidae</taxon>
        <taxon>Amphisphaeriales</taxon>
        <taxon>Apiosporaceae</taxon>
        <taxon>Apiospora</taxon>
    </lineage>
</organism>
<evidence type="ECO:0000313" key="4">
    <source>
        <dbReference type="EMBL" id="KAK8022079.1"/>
    </source>
</evidence>
<dbReference type="Proteomes" id="UP001444661">
    <property type="component" value="Unassembled WGS sequence"/>
</dbReference>
<keyword evidence="1" id="KW-0808">Transferase</keyword>
<dbReference type="PROSITE" id="PS00723">
    <property type="entry name" value="POLYPRENYL_SYNTHASE_1"/>
    <property type="match status" value="1"/>
</dbReference>
<dbReference type="SUPFAM" id="SSF48576">
    <property type="entry name" value="Terpenoid synthases"/>
    <property type="match status" value="2"/>
</dbReference>
<sequence>MIDLICIKYGIHKLRAVHGAQISICIIGASFCFCVLPQPPPTSTTMSTPSSFIRNSVPLPRHAYDGEEYFCRFTPRIHRDTRLADAGSWQCQVDFLESSTEARADANRNKDVTSYAVGCINPVVGNFTALCACEAISDRLALTTYMVEYAYIHDDVIEYAENKGESGLTEANEQLMEGLTLAGEANRGSKNDVQRRQLQAKMVTELMDVDKTKAKECLRLWREMSDVFVQIRDLKFTVLDEYLKYRIVDAGCPWTMSLLCFSMDFTLTADETEKTSAITWAAYSSWVLVNDYFSWEKEWKNHQANGGTGLIANSVFLFTQWHSVDNEDAKKMLRREIMAREETYCRLKDEFVAAGLGTEKTLQWLELLDLVTAGNFAWSMTTARYRLGGKDDYPKLRREASMTSGTGNSLGRSISDNSAKLADRIDMVIGDRKYLDVNTPEPEPNTRKFEPVVVDQRPLVPVQPGFSKSHVNGDSSLQKNEALVLQPQQYLETMPSKDVRNAIIDGLEVWYNVPEKSLAVIRDIVTLLHSSSLMIDDIQDGSQLRRGFPAPHVVFGVSQTINAANLLLVKALKAAESLSPLALRIMIERLIDGHIGQGIDLYWTHHTEVPTEEEYFTMVDGKTGSLFILLAELMRSEATAHRDLDAGLLMKLVGRFFQARDDYQNLNCDEYAQQKGFADDIGEGKISLPLIHALATKSPHQGRLRSILQQRKSMGAAGLSCEVRKLALSDIKASGGLESAKKTAMGLQEAINETLTMYEDKVGEKNWILRLAQKRLEVD</sequence>
<dbReference type="InterPro" id="IPR033749">
    <property type="entry name" value="Polyprenyl_synt_CS"/>
</dbReference>